<dbReference type="GO" id="GO:1901907">
    <property type="term" value="P:diadenosine pentaphosphate catabolic process"/>
    <property type="evidence" value="ECO:0007669"/>
    <property type="project" value="TreeGrafter"/>
</dbReference>
<dbReference type="CDD" id="cd04666">
    <property type="entry name" value="NUDIX_DIPP2_like_Nudt4"/>
    <property type="match status" value="1"/>
</dbReference>
<dbReference type="SUPFAM" id="SSF55811">
    <property type="entry name" value="Nudix"/>
    <property type="match status" value="1"/>
</dbReference>
<keyword evidence="3" id="KW-0378">Hydrolase</keyword>
<evidence type="ECO:0000256" key="4">
    <source>
        <dbReference type="ARBA" id="ARBA00022842"/>
    </source>
</evidence>
<comment type="cofactor">
    <cofactor evidence="1">
        <name>Mg(2+)</name>
        <dbReference type="ChEBI" id="CHEBI:18420"/>
    </cofactor>
</comment>
<dbReference type="GO" id="GO:0000298">
    <property type="term" value="F:endopolyphosphatase activity"/>
    <property type="evidence" value="ECO:0007669"/>
    <property type="project" value="TreeGrafter"/>
</dbReference>
<dbReference type="Pfam" id="PF00293">
    <property type="entry name" value="NUDIX"/>
    <property type="match status" value="1"/>
</dbReference>
<dbReference type="GO" id="GO:1901911">
    <property type="term" value="P:adenosine 5'-(hexahydrogen pentaphosphate) catabolic process"/>
    <property type="evidence" value="ECO:0007669"/>
    <property type="project" value="TreeGrafter"/>
</dbReference>
<dbReference type="Gene3D" id="3.90.79.10">
    <property type="entry name" value="Nucleoside Triphosphate Pyrophosphohydrolase"/>
    <property type="match status" value="1"/>
</dbReference>
<reference evidence="7" key="1">
    <citation type="submission" date="2015-07" db="EMBL/GenBank/DDBJ databases">
        <authorList>
            <person name="Rodrigo-Torres Lidia"/>
            <person name="Arahal R.David."/>
        </authorList>
    </citation>
    <scope>NUCLEOTIDE SEQUENCE [LARGE SCALE GENOMIC DNA]</scope>
    <source>
        <strain evidence="7">CECT 4801</strain>
    </source>
</reference>
<dbReference type="PANTHER" id="PTHR12629">
    <property type="entry name" value="DIPHOSPHOINOSITOL POLYPHOSPHATE PHOSPHOHYDROLASE"/>
    <property type="match status" value="1"/>
</dbReference>
<dbReference type="InterPro" id="IPR015797">
    <property type="entry name" value="NUDIX_hydrolase-like_dom_sf"/>
</dbReference>
<dbReference type="PROSITE" id="PS51462">
    <property type="entry name" value="NUDIX"/>
    <property type="match status" value="1"/>
</dbReference>
<keyword evidence="7" id="KW-1185">Reference proteome</keyword>
<dbReference type="GO" id="GO:0005737">
    <property type="term" value="C:cytoplasm"/>
    <property type="evidence" value="ECO:0007669"/>
    <property type="project" value="TreeGrafter"/>
</dbReference>
<dbReference type="GO" id="GO:0008486">
    <property type="term" value="F:diphosphoinositol-polyphosphate diphosphatase activity"/>
    <property type="evidence" value="ECO:0007669"/>
    <property type="project" value="TreeGrafter"/>
</dbReference>
<dbReference type="AlphaFoldDB" id="A0A0M6XZ25"/>
<dbReference type="GO" id="GO:0046872">
    <property type="term" value="F:metal ion binding"/>
    <property type="evidence" value="ECO:0007669"/>
    <property type="project" value="UniProtKB-KW"/>
</dbReference>
<protein>
    <submittedName>
        <fullName evidence="6">NUDIX domain protein</fullName>
    </submittedName>
</protein>
<dbReference type="STRING" id="187304.B0E33_27840"/>
<gene>
    <name evidence="6" type="ORF">LAL4801_00450</name>
</gene>
<dbReference type="InterPro" id="IPR000086">
    <property type="entry name" value="NUDIX_hydrolase_dom"/>
</dbReference>
<proteinExistence type="predicted"/>
<dbReference type="EMBL" id="CXST01000001">
    <property type="protein sequence ID" value="CTQ42030.1"/>
    <property type="molecule type" value="Genomic_DNA"/>
</dbReference>
<dbReference type="InterPro" id="IPR047198">
    <property type="entry name" value="DDP-like_NUDIX"/>
</dbReference>
<organism evidence="6 7">
    <name type="scientific">Roseibium aggregatum</name>
    <dbReference type="NCBI Taxonomy" id="187304"/>
    <lineage>
        <taxon>Bacteria</taxon>
        <taxon>Pseudomonadati</taxon>
        <taxon>Pseudomonadota</taxon>
        <taxon>Alphaproteobacteria</taxon>
        <taxon>Hyphomicrobiales</taxon>
        <taxon>Stappiaceae</taxon>
        <taxon>Roseibium</taxon>
    </lineage>
</organism>
<keyword evidence="2" id="KW-0479">Metal-binding</keyword>
<dbReference type="GO" id="GO:1901909">
    <property type="term" value="P:diadenosine hexaphosphate catabolic process"/>
    <property type="evidence" value="ECO:0007669"/>
    <property type="project" value="TreeGrafter"/>
</dbReference>
<name>A0A0M6XZ25_9HYPH</name>
<accession>A0A0M6XZ25</accession>
<dbReference type="GO" id="GO:0034432">
    <property type="term" value="F:bis(5'-adenosyl)-pentaphosphatase activity"/>
    <property type="evidence" value="ECO:0007669"/>
    <property type="project" value="TreeGrafter"/>
</dbReference>
<dbReference type="PANTHER" id="PTHR12629:SF0">
    <property type="entry name" value="DIPHOSPHOINOSITOL-POLYPHOSPHATE DIPHOSPHATASE"/>
    <property type="match status" value="1"/>
</dbReference>
<evidence type="ECO:0000313" key="6">
    <source>
        <dbReference type="EMBL" id="CTQ42030.1"/>
    </source>
</evidence>
<sequence>MGFAKALTARDASWLHGIAGLFVKPLRLQIAALCVRPGEAEPEILLVSTRETGRLILPKGWPEKDKPAFETALIEAYEEAGIVGTADPRAIGSFRSYKGLADGLKIRTKVIVFKIRFEKQLKDFPEIGQRKRVWLPFSKAIEAAEEPALRRFLRQHKSQIC</sequence>
<evidence type="ECO:0000256" key="3">
    <source>
        <dbReference type="ARBA" id="ARBA00022801"/>
    </source>
</evidence>
<evidence type="ECO:0000256" key="2">
    <source>
        <dbReference type="ARBA" id="ARBA00022723"/>
    </source>
</evidence>
<dbReference type="Proteomes" id="UP000048926">
    <property type="component" value="Unassembled WGS sequence"/>
</dbReference>
<dbReference type="RefSeq" id="WP_055653953.1">
    <property type="nucleotide sequence ID" value="NZ_CP045627.1"/>
</dbReference>
<feature type="domain" description="Nudix hydrolase" evidence="5">
    <location>
        <begin position="25"/>
        <end position="157"/>
    </location>
</feature>
<evidence type="ECO:0000256" key="1">
    <source>
        <dbReference type="ARBA" id="ARBA00001946"/>
    </source>
</evidence>
<dbReference type="GO" id="GO:0071543">
    <property type="term" value="P:diphosphoinositol polyphosphate metabolic process"/>
    <property type="evidence" value="ECO:0007669"/>
    <property type="project" value="TreeGrafter"/>
</dbReference>
<evidence type="ECO:0000313" key="7">
    <source>
        <dbReference type="Proteomes" id="UP000048926"/>
    </source>
</evidence>
<dbReference type="GO" id="GO:0034431">
    <property type="term" value="F:bis(5'-adenosyl)-hexaphosphatase activity"/>
    <property type="evidence" value="ECO:0007669"/>
    <property type="project" value="TreeGrafter"/>
</dbReference>
<evidence type="ECO:0000259" key="5">
    <source>
        <dbReference type="PROSITE" id="PS51462"/>
    </source>
</evidence>
<keyword evidence="4" id="KW-0460">Magnesium</keyword>